<organism evidence="1 2">
    <name type="scientific">Xanthomonas boreopolis</name>
    <dbReference type="NCBI Taxonomy" id="86183"/>
    <lineage>
        <taxon>Bacteria</taxon>
        <taxon>Pseudomonadati</taxon>
        <taxon>Pseudomonadota</taxon>
        <taxon>Gammaproteobacteria</taxon>
        <taxon>Lysobacterales</taxon>
        <taxon>Lysobacteraceae</taxon>
        <taxon>Xanthomonas</taxon>
    </lineage>
</organism>
<accession>A0A919F976</accession>
<comment type="caution">
    <text evidence="1">The sequence shown here is derived from an EMBL/GenBank/DDBJ whole genome shotgun (WGS) entry which is preliminary data.</text>
</comment>
<evidence type="ECO:0000313" key="2">
    <source>
        <dbReference type="Proteomes" id="UP000623958"/>
    </source>
</evidence>
<dbReference type="EMBL" id="BNBA01000020">
    <property type="protein sequence ID" value="GHH56037.1"/>
    <property type="molecule type" value="Genomic_DNA"/>
</dbReference>
<evidence type="ECO:0008006" key="3">
    <source>
        <dbReference type="Google" id="ProtNLM"/>
    </source>
</evidence>
<dbReference type="AlphaFoldDB" id="A0A919F976"/>
<dbReference type="Proteomes" id="UP000623958">
    <property type="component" value="Unassembled WGS sequence"/>
</dbReference>
<sequence>MTTLMPAEGFADALAAEQAAEAEREAKAQALAQEEADVANWHKRIKESRDFDKDARKGYALDRQYCRNLVDPVYDVSVPIAGTYVNILTSFLYARDPEPAVQPAESVGSSRVKVAKQVGRTLEIVITSLWKRGRLKHAADAMVRSGLSIGIGWIKAAWHRETERDPTTDQRIADLRAKLEALSLMEAELAEGNAANPDLLEAQYEQQMQTLEAQVEHIIYNGLVFDFVRGEDIQVSMDVATLKDYAISPWIAHRTFMPYDKAQATFPDLRDELGKAEAYYHVKRQCEPNAGFSAADGVVDEHDAEAFRSATAAGQGADSGPRYICIWEIWDLTTGLVHTITPGLRRNLRQPYTPDQRSTRFYPFFQWAPLWVDGQRHPQSLVDRSRSLLDEYNRTRTNYREHRRRAIPKLGFDRGAVDKDDAEKLEGSGVGEMVGLDLKGQSSKDVLFPIQYNQIDAALYDTGPIRAELELIWGIQEALASSIQTAKTATEADIQQQGTEARLGYSRDSLDDVLSEIAQYTAELAMSPAGLSPDEVTDIAGPEALWFNAPLPELVSALLSVGIRAGSSGRPASNLRRQQWGAILPQLQEAVISIGQMRGASPLDIANSLEQLMVETIERTGDTSIDAYSFIPQVPEVAPGGVMASAAVPEAPPAAPLPAIPESEIQPTIQPPAMGVVAQPL</sequence>
<name>A0A919F976_9XANT</name>
<reference evidence="1" key="1">
    <citation type="journal article" date="2014" name="Int. J. Syst. Evol. Microbiol.">
        <title>Complete genome sequence of Corynebacterium casei LMG S-19264T (=DSM 44701T), isolated from a smear-ripened cheese.</title>
        <authorList>
            <consortium name="US DOE Joint Genome Institute (JGI-PGF)"/>
            <person name="Walter F."/>
            <person name="Albersmeier A."/>
            <person name="Kalinowski J."/>
            <person name="Ruckert C."/>
        </authorList>
    </citation>
    <scope>NUCLEOTIDE SEQUENCE</scope>
    <source>
        <strain evidence="1">JCM 13306</strain>
    </source>
</reference>
<protein>
    <recommendedName>
        <fullName evidence="3">Portal protein</fullName>
    </recommendedName>
</protein>
<gene>
    <name evidence="1" type="ORF">GCM10009090_25140</name>
</gene>
<dbReference type="RefSeq" id="WP_434029505.1">
    <property type="nucleotide sequence ID" value="NZ_BNBA01000020.1"/>
</dbReference>
<proteinExistence type="predicted"/>
<keyword evidence="2" id="KW-1185">Reference proteome</keyword>
<reference evidence="1" key="2">
    <citation type="submission" date="2020-09" db="EMBL/GenBank/DDBJ databases">
        <authorList>
            <person name="Sun Q."/>
            <person name="Ohkuma M."/>
        </authorList>
    </citation>
    <scope>NUCLEOTIDE SEQUENCE</scope>
    <source>
        <strain evidence="1">JCM 13306</strain>
    </source>
</reference>
<evidence type="ECO:0000313" key="1">
    <source>
        <dbReference type="EMBL" id="GHH56037.1"/>
    </source>
</evidence>